<feature type="region of interest" description="Disordered" evidence="1">
    <location>
        <begin position="225"/>
        <end position="261"/>
    </location>
</feature>
<feature type="region of interest" description="Disordered" evidence="1">
    <location>
        <begin position="145"/>
        <end position="193"/>
    </location>
</feature>
<evidence type="ECO:0000313" key="3">
    <source>
        <dbReference type="Proteomes" id="UP000722791"/>
    </source>
</evidence>
<dbReference type="EMBL" id="BNCQ01000005">
    <property type="protein sequence ID" value="GIL98008.1"/>
    <property type="molecule type" value="Genomic_DNA"/>
</dbReference>
<feature type="region of interest" description="Disordered" evidence="1">
    <location>
        <begin position="450"/>
        <end position="506"/>
    </location>
</feature>
<dbReference type="Proteomes" id="UP000722791">
    <property type="component" value="Unassembled WGS sequence"/>
</dbReference>
<proteinExistence type="predicted"/>
<name>A0A8J4D9W2_9CHLO</name>
<feature type="compositionally biased region" description="Polar residues" evidence="1">
    <location>
        <begin position="155"/>
        <end position="191"/>
    </location>
</feature>
<feature type="non-terminal residue" evidence="2">
    <location>
        <position position="506"/>
    </location>
</feature>
<feature type="compositionally biased region" description="Low complexity" evidence="1">
    <location>
        <begin position="60"/>
        <end position="76"/>
    </location>
</feature>
<evidence type="ECO:0000256" key="1">
    <source>
        <dbReference type="SAM" id="MobiDB-lite"/>
    </source>
</evidence>
<dbReference type="AlphaFoldDB" id="A0A8J4D9W2"/>
<feature type="region of interest" description="Disordered" evidence="1">
    <location>
        <begin position="273"/>
        <end position="298"/>
    </location>
</feature>
<feature type="compositionally biased region" description="Low complexity" evidence="1">
    <location>
        <begin position="145"/>
        <end position="154"/>
    </location>
</feature>
<sequence length="506" mass="53957">MSSSESSSDDIRLNVSQLRKYLGQRGTRRQNEHSPSPRYASASSSQRGGGEARGGDKLSAGRGSRLGSRRSTTETGNTRLSPGLSARGIRSSRDKLSPRLRRLASESLRASSSDEDDIDGDYGNLQLTSALLSKALQQRKALASQANSMASSNAVTRSPEASSPISQRTRNEQTVESNVSRRQSSVTSGLNATVDRSVRRASLQARFSQPLHDPVDHVFQKVPRSQSIGSTAAAESPPLPPGSSRHVELQPAKHRRSFGSQPAQLVERHSLDQHIDTSPESVKWASSQQTPPSRNIPIFHSTASITRGSIEASNHLAEKHDAAESPSHDPEDMSSRSSFRLPETHVNGVASRSLEILSSGKGINSNQTASVGMHGQHRSSVLDAVPLQLGGSSADQPHRGQIGPIGKALVPNRYVDLTVAPLEDVVAIPCHPSREFMIAVSGATVSEAQRSPLLPTGPRAEAKSAAHASYSEGEESSDSIRDADAMASGKAVRPPAVRQQAVHSRG</sequence>
<organism evidence="2 3">
    <name type="scientific">Volvox reticuliferus</name>
    <dbReference type="NCBI Taxonomy" id="1737510"/>
    <lineage>
        <taxon>Eukaryota</taxon>
        <taxon>Viridiplantae</taxon>
        <taxon>Chlorophyta</taxon>
        <taxon>core chlorophytes</taxon>
        <taxon>Chlorophyceae</taxon>
        <taxon>CS clade</taxon>
        <taxon>Chlamydomonadales</taxon>
        <taxon>Volvocaceae</taxon>
        <taxon>Volvox</taxon>
    </lineage>
</organism>
<reference evidence="2" key="1">
    <citation type="journal article" date="2021" name="Proc. Natl. Acad. Sci. U.S.A.">
        <title>Three genomes in the algal genus Volvox reveal the fate of a haploid sex-determining region after a transition to homothallism.</title>
        <authorList>
            <person name="Yamamoto K."/>
            <person name="Hamaji T."/>
            <person name="Kawai-Toyooka H."/>
            <person name="Matsuzaki R."/>
            <person name="Takahashi F."/>
            <person name="Nishimura Y."/>
            <person name="Kawachi M."/>
            <person name="Noguchi H."/>
            <person name="Minakuchi Y."/>
            <person name="Umen J.G."/>
            <person name="Toyoda A."/>
            <person name="Nozaki H."/>
        </authorList>
    </citation>
    <scope>NUCLEOTIDE SEQUENCE</scope>
    <source>
        <strain evidence="2">NIES-3785</strain>
    </source>
</reference>
<comment type="caution">
    <text evidence="2">The sequence shown here is derived from an EMBL/GenBank/DDBJ whole genome shotgun (WGS) entry which is preliminary data.</text>
</comment>
<accession>A0A8J4D9W2</accession>
<feature type="region of interest" description="Disordered" evidence="1">
    <location>
        <begin position="316"/>
        <end position="345"/>
    </location>
</feature>
<gene>
    <name evidence="2" type="ORF">Vretimale_3425</name>
</gene>
<feature type="compositionally biased region" description="Polar residues" evidence="1">
    <location>
        <begin position="278"/>
        <end position="293"/>
    </location>
</feature>
<evidence type="ECO:0000313" key="2">
    <source>
        <dbReference type="EMBL" id="GIL98008.1"/>
    </source>
</evidence>
<protein>
    <submittedName>
        <fullName evidence="2">Uncharacterized protein</fullName>
    </submittedName>
</protein>
<feature type="region of interest" description="Disordered" evidence="1">
    <location>
        <begin position="1"/>
        <end position="120"/>
    </location>
</feature>
<feature type="compositionally biased region" description="Low complexity" evidence="1">
    <location>
        <begin position="34"/>
        <end position="45"/>
    </location>
</feature>
<feature type="compositionally biased region" description="Basic and acidic residues" evidence="1">
    <location>
        <begin position="316"/>
        <end position="334"/>
    </location>
</feature>